<evidence type="ECO:0000256" key="1">
    <source>
        <dbReference type="ARBA" id="ARBA00000085"/>
    </source>
</evidence>
<dbReference type="Gene3D" id="1.10.287.130">
    <property type="match status" value="1"/>
</dbReference>
<evidence type="ECO:0000256" key="7">
    <source>
        <dbReference type="ARBA" id="ARBA00023136"/>
    </source>
</evidence>
<evidence type="ECO:0000259" key="10">
    <source>
        <dbReference type="PROSITE" id="PS50109"/>
    </source>
</evidence>
<evidence type="ECO:0000256" key="5">
    <source>
        <dbReference type="ARBA" id="ARBA00022679"/>
    </source>
</evidence>
<dbReference type="InterPro" id="IPR035965">
    <property type="entry name" value="PAS-like_dom_sf"/>
</dbReference>
<evidence type="ECO:0000256" key="8">
    <source>
        <dbReference type="SAM" id="Coils"/>
    </source>
</evidence>
<evidence type="ECO:0000256" key="2">
    <source>
        <dbReference type="ARBA" id="ARBA00004370"/>
    </source>
</evidence>
<dbReference type="InterPro" id="IPR036097">
    <property type="entry name" value="HisK_dim/P_sf"/>
</dbReference>
<keyword evidence="9" id="KW-1133">Transmembrane helix</keyword>
<dbReference type="EC" id="2.7.13.3" evidence="3"/>
<dbReference type="Pfam" id="PF00672">
    <property type="entry name" value="HAMP"/>
    <property type="match status" value="1"/>
</dbReference>
<keyword evidence="6" id="KW-0418">Kinase</keyword>
<keyword evidence="4" id="KW-0597">Phosphoprotein</keyword>
<dbReference type="PRINTS" id="PR00344">
    <property type="entry name" value="BCTRLSENSOR"/>
</dbReference>
<dbReference type="InterPro" id="IPR000014">
    <property type="entry name" value="PAS"/>
</dbReference>
<dbReference type="Pfam" id="PF00989">
    <property type="entry name" value="PAS"/>
    <property type="match status" value="1"/>
</dbReference>
<dbReference type="InterPro" id="IPR036890">
    <property type="entry name" value="HATPase_C_sf"/>
</dbReference>
<keyword evidence="14" id="KW-1185">Reference proteome</keyword>
<dbReference type="InterPro" id="IPR005467">
    <property type="entry name" value="His_kinase_dom"/>
</dbReference>
<keyword evidence="5" id="KW-0808">Transferase</keyword>
<dbReference type="SMART" id="SM00387">
    <property type="entry name" value="HATPase_c"/>
    <property type="match status" value="1"/>
</dbReference>
<dbReference type="PROSITE" id="PS50112">
    <property type="entry name" value="PAS"/>
    <property type="match status" value="1"/>
</dbReference>
<feature type="transmembrane region" description="Helical" evidence="9">
    <location>
        <begin position="12"/>
        <end position="32"/>
    </location>
</feature>
<evidence type="ECO:0000256" key="6">
    <source>
        <dbReference type="ARBA" id="ARBA00022777"/>
    </source>
</evidence>
<dbReference type="PANTHER" id="PTHR42878">
    <property type="entry name" value="TWO-COMPONENT HISTIDINE KINASE"/>
    <property type="match status" value="1"/>
</dbReference>
<evidence type="ECO:0000256" key="3">
    <source>
        <dbReference type="ARBA" id="ARBA00012438"/>
    </source>
</evidence>
<dbReference type="RefSeq" id="WP_345532492.1">
    <property type="nucleotide sequence ID" value="NZ_BAABLD010000008.1"/>
</dbReference>
<feature type="transmembrane region" description="Helical" evidence="9">
    <location>
        <begin position="146"/>
        <end position="168"/>
    </location>
</feature>
<dbReference type="SUPFAM" id="SSF55874">
    <property type="entry name" value="ATPase domain of HSP90 chaperone/DNA topoisomerase II/histidine kinase"/>
    <property type="match status" value="1"/>
</dbReference>
<dbReference type="SMART" id="SM00304">
    <property type="entry name" value="HAMP"/>
    <property type="match status" value="1"/>
</dbReference>
<keyword evidence="7 9" id="KW-0472">Membrane</keyword>
<dbReference type="PANTHER" id="PTHR42878:SF13">
    <property type="entry name" value="HISTIDINE KINASE"/>
    <property type="match status" value="1"/>
</dbReference>
<feature type="domain" description="HAMP" evidence="12">
    <location>
        <begin position="170"/>
        <end position="222"/>
    </location>
</feature>
<dbReference type="InterPro" id="IPR003660">
    <property type="entry name" value="HAMP_dom"/>
</dbReference>
<evidence type="ECO:0000313" key="14">
    <source>
        <dbReference type="Proteomes" id="UP001500547"/>
    </source>
</evidence>
<organism evidence="13 14">
    <name type="scientific">Viridibacterium curvum</name>
    <dbReference type="NCBI Taxonomy" id="1101404"/>
    <lineage>
        <taxon>Bacteria</taxon>
        <taxon>Pseudomonadati</taxon>
        <taxon>Pseudomonadota</taxon>
        <taxon>Betaproteobacteria</taxon>
        <taxon>Rhodocyclales</taxon>
        <taxon>Rhodocyclaceae</taxon>
        <taxon>Viridibacterium</taxon>
    </lineage>
</organism>
<dbReference type="SUPFAM" id="SSF158472">
    <property type="entry name" value="HAMP domain-like"/>
    <property type="match status" value="1"/>
</dbReference>
<comment type="catalytic activity">
    <reaction evidence="1">
        <text>ATP + protein L-histidine = ADP + protein N-phospho-L-histidine.</text>
        <dbReference type="EC" id="2.7.13.3"/>
    </reaction>
</comment>
<keyword evidence="8" id="KW-0175">Coiled coil</keyword>
<evidence type="ECO:0000256" key="4">
    <source>
        <dbReference type="ARBA" id="ARBA00022553"/>
    </source>
</evidence>
<dbReference type="InterPro" id="IPR004358">
    <property type="entry name" value="Sig_transdc_His_kin-like_C"/>
</dbReference>
<sequence length="663" mass="73442">MTTSLSGLTVRRAMIIAVLVGVMLPAMLVGAYQARVLFDSLQANIKSFLAREGSIVALGVRESLWALDVESARTLVEAVADDPAIVSIEVRDLQHGRFVSAERDEHRSSAGEHVIEVPVTYRSEQIGTVHLRVTEARFMQQLRGQLTTLGILLLVQMAGSVLLILVVLHQRISFPLERLVIDAQRLATGDLDESIQSLRDDEIGRVQTQLESTRKALRGLIVSLEQKNVALEQDLRVRERVQMALRNSEQKFSSLFQDAPIPLALLRRSDGVYLDVNAAMAIELGFRPDEMINRTAEQLNLYADPTERQRMFDLLEAQGIVDEHEIRMQTREGQVLDIQLHMRLVQTSEACILVALVNISPLRAAQRKVEELNLSLERRVIERTRALADTNHELESALDRLQRTHNELVQSEKLAALGSLVAGVSHELNTPIGNSLMVSSTLRDLGREFRVQMEAGLKRSALERFVSETEAAADILTRNLGVAGELIASFKQVAVDQTSSQRRRFSLREVVREIVLTAQPAFRKTPYVIEENIPGEIWMDSFPGPFGQVVTNLLNNTLLHAFEGRDSGKVVLEAREEAGRVVFSCTDDGIGIEAANLGKIFDPFFTTKLGKKGTGLGLNIVHNIVTGVLGGEIQVHSELGAGTCFTLVLPVLAPVKREADRPE</sequence>
<dbReference type="Proteomes" id="UP001500547">
    <property type="component" value="Unassembled WGS sequence"/>
</dbReference>
<dbReference type="Pfam" id="PF02518">
    <property type="entry name" value="HATPase_c"/>
    <property type="match status" value="1"/>
</dbReference>
<evidence type="ECO:0000259" key="11">
    <source>
        <dbReference type="PROSITE" id="PS50112"/>
    </source>
</evidence>
<evidence type="ECO:0000259" key="12">
    <source>
        <dbReference type="PROSITE" id="PS50885"/>
    </source>
</evidence>
<evidence type="ECO:0000256" key="9">
    <source>
        <dbReference type="SAM" id="Phobius"/>
    </source>
</evidence>
<proteinExistence type="predicted"/>
<dbReference type="CDD" id="cd06225">
    <property type="entry name" value="HAMP"/>
    <property type="match status" value="1"/>
</dbReference>
<keyword evidence="13" id="KW-0067">ATP-binding</keyword>
<feature type="domain" description="Histidine kinase" evidence="10">
    <location>
        <begin position="423"/>
        <end position="653"/>
    </location>
</feature>
<dbReference type="SUPFAM" id="SSF47384">
    <property type="entry name" value="Homodimeric domain of signal transducing histidine kinase"/>
    <property type="match status" value="1"/>
</dbReference>
<dbReference type="GO" id="GO:0005524">
    <property type="term" value="F:ATP binding"/>
    <property type="evidence" value="ECO:0007669"/>
    <property type="project" value="UniProtKB-KW"/>
</dbReference>
<dbReference type="NCBIfam" id="TIGR00229">
    <property type="entry name" value="sensory_box"/>
    <property type="match status" value="1"/>
</dbReference>
<keyword evidence="13" id="KW-0547">Nucleotide-binding</keyword>
<gene>
    <name evidence="13" type="ORF">GCM10025770_17150</name>
</gene>
<name>A0ABP9QM01_9RHOO</name>
<feature type="coiled-coil region" evidence="8">
    <location>
        <begin position="362"/>
        <end position="414"/>
    </location>
</feature>
<protein>
    <recommendedName>
        <fullName evidence="3">histidine kinase</fullName>
        <ecNumber evidence="3">2.7.13.3</ecNumber>
    </recommendedName>
</protein>
<dbReference type="Gene3D" id="3.30.450.20">
    <property type="entry name" value="PAS domain"/>
    <property type="match status" value="1"/>
</dbReference>
<dbReference type="InterPro" id="IPR013767">
    <property type="entry name" value="PAS_fold"/>
</dbReference>
<dbReference type="InterPro" id="IPR003594">
    <property type="entry name" value="HATPase_dom"/>
</dbReference>
<comment type="caution">
    <text evidence="13">The sequence shown here is derived from an EMBL/GenBank/DDBJ whole genome shotgun (WGS) entry which is preliminary data.</text>
</comment>
<feature type="domain" description="PAS" evidence="11">
    <location>
        <begin position="248"/>
        <end position="316"/>
    </location>
</feature>
<dbReference type="PROSITE" id="PS50109">
    <property type="entry name" value="HIS_KIN"/>
    <property type="match status" value="1"/>
</dbReference>
<dbReference type="EMBL" id="BAABLD010000008">
    <property type="protein sequence ID" value="GAA5164017.1"/>
    <property type="molecule type" value="Genomic_DNA"/>
</dbReference>
<dbReference type="Gene3D" id="6.10.340.10">
    <property type="match status" value="1"/>
</dbReference>
<dbReference type="InterPro" id="IPR050351">
    <property type="entry name" value="BphY/WalK/GraS-like"/>
</dbReference>
<dbReference type="Gene3D" id="3.30.565.10">
    <property type="entry name" value="Histidine kinase-like ATPase, C-terminal domain"/>
    <property type="match status" value="1"/>
</dbReference>
<evidence type="ECO:0000313" key="13">
    <source>
        <dbReference type="EMBL" id="GAA5164017.1"/>
    </source>
</evidence>
<comment type="subcellular location">
    <subcellularLocation>
        <location evidence="2">Membrane</location>
    </subcellularLocation>
</comment>
<dbReference type="CDD" id="cd00130">
    <property type="entry name" value="PAS"/>
    <property type="match status" value="1"/>
</dbReference>
<reference evidence="14" key="1">
    <citation type="journal article" date="2019" name="Int. J. Syst. Evol. Microbiol.">
        <title>The Global Catalogue of Microorganisms (GCM) 10K type strain sequencing project: providing services to taxonomists for standard genome sequencing and annotation.</title>
        <authorList>
            <consortium name="The Broad Institute Genomics Platform"/>
            <consortium name="The Broad Institute Genome Sequencing Center for Infectious Disease"/>
            <person name="Wu L."/>
            <person name="Ma J."/>
        </authorList>
    </citation>
    <scope>NUCLEOTIDE SEQUENCE [LARGE SCALE GENOMIC DNA]</scope>
    <source>
        <strain evidence="14">JCM 18715</strain>
    </source>
</reference>
<keyword evidence="9" id="KW-0812">Transmembrane</keyword>
<dbReference type="SUPFAM" id="SSF55785">
    <property type="entry name" value="PYP-like sensor domain (PAS domain)"/>
    <property type="match status" value="1"/>
</dbReference>
<dbReference type="PROSITE" id="PS50885">
    <property type="entry name" value="HAMP"/>
    <property type="match status" value="1"/>
</dbReference>
<accession>A0ABP9QM01</accession>